<evidence type="ECO:0000256" key="2">
    <source>
        <dbReference type="ARBA" id="ARBA00012925"/>
    </source>
</evidence>
<dbReference type="Gene3D" id="3.40.1050.10">
    <property type="entry name" value="Carbonic anhydrase"/>
    <property type="match status" value="1"/>
</dbReference>
<dbReference type="RefSeq" id="WP_005877941.1">
    <property type="nucleotide sequence ID" value="NZ_CABMNL010000001.1"/>
</dbReference>
<evidence type="ECO:0000256" key="9">
    <source>
        <dbReference type="PIRSR" id="PIRSR601765-1"/>
    </source>
</evidence>
<feature type="binding site" evidence="9">
    <location>
        <position position="55"/>
    </location>
    <ligand>
        <name>Zn(2+)</name>
        <dbReference type="ChEBI" id="CHEBI:29105"/>
    </ligand>
</feature>
<dbReference type="SMART" id="SM00947">
    <property type="entry name" value="Pro_CA"/>
    <property type="match status" value="1"/>
</dbReference>
<dbReference type="AlphaFoldDB" id="C3X543"/>
<name>C3X543_9BURK</name>
<comment type="caution">
    <text evidence="10">The sequence shown here is derived from an EMBL/GenBank/DDBJ whole genome shotgun (WGS) entry which is preliminary data.</text>
</comment>
<keyword evidence="4 9" id="KW-0862">Zinc</keyword>
<dbReference type="EC" id="4.2.1.1" evidence="2"/>
<evidence type="ECO:0000256" key="7">
    <source>
        <dbReference type="ARBA" id="ARBA00048348"/>
    </source>
</evidence>
<feature type="binding site" evidence="9">
    <location>
        <position position="112"/>
    </location>
    <ligand>
        <name>Zn(2+)</name>
        <dbReference type="ChEBI" id="CHEBI:29105"/>
    </ligand>
</feature>
<dbReference type="InterPro" id="IPR036874">
    <property type="entry name" value="Carbonic_anhydrase_sf"/>
</dbReference>
<dbReference type="FunFam" id="3.40.1050.10:FF:000001">
    <property type="entry name" value="Carbonic anhydrase"/>
    <property type="match status" value="1"/>
</dbReference>
<dbReference type="InterPro" id="IPR001765">
    <property type="entry name" value="Carbonic_anhydrase"/>
</dbReference>
<evidence type="ECO:0000256" key="3">
    <source>
        <dbReference type="ARBA" id="ARBA00022723"/>
    </source>
</evidence>
<keyword evidence="11" id="KW-1185">Reference proteome</keyword>
<evidence type="ECO:0000256" key="6">
    <source>
        <dbReference type="ARBA" id="ARBA00039351"/>
    </source>
</evidence>
<comment type="similarity">
    <text evidence="1">Belongs to the beta-class carbonic anhydrase family.</text>
</comment>
<keyword evidence="5" id="KW-0456">Lyase</keyword>
<evidence type="ECO:0000313" key="10">
    <source>
        <dbReference type="EMBL" id="EEO28329.1"/>
    </source>
</evidence>
<protein>
    <recommendedName>
        <fullName evidence="6">Carbonic anhydrase 2</fullName>
        <ecNumber evidence="2">4.2.1.1</ecNumber>
    </recommendedName>
    <alternativeName>
        <fullName evidence="8">Carbonate dehydratase 2</fullName>
    </alternativeName>
</protein>
<dbReference type="GO" id="GO:0015976">
    <property type="term" value="P:carbon utilization"/>
    <property type="evidence" value="ECO:0007669"/>
    <property type="project" value="TreeGrafter"/>
</dbReference>
<evidence type="ECO:0000256" key="1">
    <source>
        <dbReference type="ARBA" id="ARBA00006217"/>
    </source>
</evidence>
<feature type="binding site" evidence="9">
    <location>
        <position position="53"/>
    </location>
    <ligand>
        <name>Zn(2+)</name>
        <dbReference type="ChEBI" id="CHEBI:29105"/>
    </ligand>
</feature>
<proteinExistence type="inferred from homology"/>
<evidence type="ECO:0000313" key="11">
    <source>
        <dbReference type="Proteomes" id="UP000003973"/>
    </source>
</evidence>
<dbReference type="eggNOG" id="COG0288">
    <property type="taxonomic scope" value="Bacteria"/>
</dbReference>
<dbReference type="EMBL" id="ACDP02000006">
    <property type="protein sequence ID" value="EEO28329.1"/>
    <property type="molecule type" value="Genomic_DNA"/>
</dbReference>
<comment type="catalytic activity">
    <reaction evidence="7">
        <text>hydrogencarbonate + H(+) = CO2 + H2O</text>
        <dbReference type="Rhea" id="RHEA:10748"/>
        <dbReference type="ChEBI" id="CHEBI:15377"/>
        <dbReference type="ChEBI" id="CHEBI:15378"/>
        <dbReference type="ChEBI" id="CHEBI:16526"/>
        <dbReference type="ChEBI" id="CHEBI:17544"/>
        <dbReference type="EC" id="4.2.1.1"/>
    </reaction>
</comment>
<feature type="binding site" evidence="9">
    <location>
        <position position="109"/>
    </location>
    <ligand>
        <name>Zn(2+)</name>
        <dbReference type="ChEBI" id="CHEBI:29105"/>
    </ligand>
</feature>
<keyword evidence="3 9" id="KW-0479">Metal-binding</keyword>
<dbReference type="CDD" id="cd00883">
    <property type="entry name" value="beta_CA_cladeA"/>
    <property type="match status" value="1"/>
</dbReference>
<dbReference type="PANTHER" id="PTHR11002">
    <property type="entry name" value="CARBONIC ANHYDRASE"/>
    <property type="match status" value="1"/>
</dbReference>
<dbReference type="Proteomes" id="UP000003973">
    <property type="component" value="Unassembled WGS sequence"/>
</dbReference>
<dbReference type="PANTHER" id="PTHR11002:SF76">
    <property type="entry name" value="CARBONIC ANHYDRASE"/>
    <property type="match status" value="1"/>
</dbReference>
<evidence type="ECO:0000256" key="5">
    <source>
        <dbReference type="ARBA" id="ARBA00023239"/>
    </source>
</evidence>
<evidence type="ECO:0000256" key="8">
    <source>
        <dbReference type="ARBA" id="ARBA00082533"/>
    </source>
</evidence>
<dbReference type="GO" id="GO:0008270">
    <property type="term" value="F:zinc ion binding"/>
    <property type="evidence" value="ECO:0007669"/>
    <property type="project" value="InterPro"/>
</dbReference>
<dbReference type="HOGENOM" id="CLU_053879_3_0_4"/>
<organism evidence="10 11">
    <name type="scientific">Oxalobacter paraformigenes</name>
    <dbReference type="NCBI Taxonomy" id="556268"/>
    <lineage>
        <taxon>Bacteria</taxon>
        <taxon>Pseudomonadati</taxon>
        <taxon>Pseudomonadota</taxon>
        <taxon>Betaproteobacteria</taxon>
        <taxon>Burkholderiales</taxon>
        <taxon>Oxalobacteraceae</taxon>
        <taxon>Oxalobacter</taxon>
    </lineage>
</organism>
<gene>
    <name evidence="10" type="ORF">OFAG_01482</name>
</gene>
<dbReference type="NCBIfam" id="NF007756">
    <property type="entry name" value="PRK10437.1"/>
    <property type="match status" value="1"/>
</dbReference>
<dbReference type="GO" id="GO:0004089">
    <property type="term" value="F:carbonate dehydratase activity"/>
    <property type="evidence" value="ECO:0007669"/>
    <property type="project" value="UniProtKB-EC"/>
</dbReference>
<dbReference type="Pfam" id="PF00484">
    <property type="entry name" value="Pro_CA"/>
    <property type="match status" value="1"/>
</dbReference>
<dbReference type="SUPFAM" id="SSF53056">
    <property type="entry name" value="beta-carbonic anhydrase, cab"/>
    <property type="match status" value="1"/>
</dbReference>
<comment type="cofactor">
    <cofactor evidence="9">
        <name>Zn(2+)</name>
        <dbReference type="ChEBI" id="CHEBI:29105"/>
    </cofactor>
    <text evidence="9">Binds 1 zinc ion per subunit.</text>
</comment>
<accession>C3X543</accession>
<sequence>MPDKLNEYDPTDIELKQLFERNKAWAEQMVQDDPNYFSRLVTQQLPKYFWIGCSDSRVPSTQITNLLPGDIFVHRNVANVVSYTDLSCLSVMQFAVDVVRVRHIMVTGHYDCSGVHVAMMRQRVGLADNWLRHVQDVHHKHERYLGDTLPARVKYDRLCELNVIESVANVCQTTIVQDAWNRGQQLTVHGWVYGVHDGLIRDLGMTISSMEELPIKKAQSLARYEIDSNDSVKQKVAGNKF</sequence>
<reference evidence="10" key="1">
    <citation type="submission" date="2011-10" db="EMBL/GenBank/DDBJ databases">
        <title>The Genome Sequence of Oxalobacter formigenes HOxBLS.</title>
        <authorList>
            <consortium name="The Broad Institute Genome Sequencing Platform"/>
            <person name="Earl A."/>
            <person name="Ward D."/>
            <person name="Feldgarden M."/>
            <person name="Gevers D."/>
            <person name="Allison M.J."/>
            <person name="Humphrey S."/>
            <person name="Young S.K."/>
            <person name="Zeng Q."/>
            <person name="Gargeya S."/>
            <person name="Fitzgerald M."/>
            <person name="Haas B."/>
            <person name="Abouelleil A."/>
            <person name="Alvarado L."/>
            <person name="Arachchi H.M."/>
            <person name="Berlin A."/>
            <person name="Brown A."/>
            <person name="Chapman S.B."/>
            <person name="Chen Z."/>
            <person name="Dunbar C."/>
            <person name="Freedman E."/>
            <person name="Gearin G."/>
            <person name="Goldberg J."/>
            <person name="Griggs A."/>
            <person name="Gujja S."/>
            <person name="Heiman D."/>
            <person name="Howarth C."/>
            <person name="Larson L."/>
            <person name="Lui A."/>
            <person name="MacDonald P.J.P."/>
            <person name="Montmayeur A."/>
            <person name="Murphy C."/>
            <person name="Neiman D."/>
            <person name="Pearson M."/>
            <person name="Priest M."/>
            <person name="Roberts A."/>
            <person name="Saif S."/>
            <person name="Shea T."/>
            <person name="Shenoy N."/>
            <person name="Sisk P."/>
            <person name="Stolte C."/>
            <person name="Sykes S."/>
            <person name="Wortman J."/>
            <person name="Nusbaum C."/>
            <person name="Birren B."/>
        </authorList>
    </citation>
    <scope>NUCLEOTIDE SEQUENCE [LARGE SCALE GENOMIC DNA]</scope>
    <source>
        <strain evidence="10">HOxBLS</strain>
    </source>
</reference>
<evidence type="ECO:0000256" key="4">
    <source>
        <dbReference type="ARBA" id="ARBA00022833"/>
    </source>
</evidence>